<dbReference type="RefSeq" id="XP_053025241.1">
    <property type="nucleotide sequence ID" value="XM_053161278.1"/>
</dbReference>
<dbReference type="PANTHER" id="PTHR33266">
    <property type="entry name" value="CHROMOSOME 15, WHOLE GENOME SHOTGUN SEQUENCE"/>
    <property type="match status" value="1"/>
</dbReference>
<organism evidence="2 3">
    <name type="scientific">Puccinia triticina</name>
    <dbReference type="NCBI Taxonomy" id="208348"/>
    <lineage>
        <taxon>Eukaryota</taxon>
        <taxon>Fungi</taxon>
        <taxon>Dikarya</taxon>
        <taxon>Basidiomycota</taxon>
        <taxon>Pucciniomycotina</taxon>
        <taxon>Pucciniomycetes</taxon>
        <taxon>Pucciniales</taxon>
        <taxon>Pucciniaceae</taxon>
        <taxon>Puccinia</taxon>
    </lineage>
</organism>
<evidence type="ECO:0000256" key="1">
    <source>
        <dbReference type="SAM" id="MobiDB-lite"/>
    </source>
</evidence>
<protein>
    <submittedName>
        <fullName evidence="2">Uncharacterized protein</fullName>
    </submittedName>
</protein>
<dbReference type="GeneID" id="77802173"/>
<name>A0ABY7CWU5_9BASI</name>
<accession>A0ABY7CWU5</accession>
<feature type="compositionally biased region" description="Polar residues" evidence="1">
    <location>
        <begin position="1"/>
        <end position="24"/>
    </location>
</feature>
<keyword evidence="3" id="KW-1185">Reference proteome</keyword>
<proteinExistence type="predicted"/>
<evidence type="ECO:0000313" key="3">
    <source>
        <dbReference type="Proteomes" id="UP001164743"/>
    </source>
</evidence>
<feature type="region of interest" description="Disordered" evidence="1">
    <location>
        <begin position="1"/>
        <end position="56"/>
    </location>
</feature>
<sequence length="897" mass="101654">MSPSLSNSSDNGTRNRQTDTSNLADHSDPHSRSPDDLEDENPSKRPRLPLGKDDCENDETERLRAKFMELHPTMHGESFSSFREAAKDVRLVGTYLAKLEKFRSLLPGMNRSYVDQVWQQFIQRKTKSQSLAQDLRFLGNTYMIDMAVELAFLWNHPQYHGKTEISKTTMLEAVEAKNQDEACAILEARSKEVSSPGKDDSEDSQTKQLREKFIKLHLFLYEREAEEHFISFRKVAGDELVSTYLAQLEEFYRDVRNDGPLQIRLAWPQFILREKDSQDLAKKNSFDANMMDRAIKLAFLWRHPQYDSGTEISTMRQAVEAKTNKEARAILEALAANFFNKQDMTADVRVRLNQWNDYTEVASLGALDWAERTQQRFTEDVLAEMKKFDNSMEDPLVCAINAMSDSTGFVNKNPLKVLLVLDEARALLTTPESTLGLSLFHTLRRTIMKTPEKAGFFTILVNTTFNVANFSRASKFDPSARHGFVGRNLLYPPLYEIASLDAMVPPEPPKSWEELVSPGRLFKYGSPVFGTYFCDASAEENAVHTNIHHVILELAHFKLLGRSEPTWPKSLTKAQAFAFLGPTIQPRLSAAYDLNTELIASHAAHCDHINPDFGPMYQSPHCCCALGLNAAGSAGELASRIILLRAMQVAFASKKKREDGLLYGRPVRLVTFLKALTGVEDKNDLNLGSIHPGHKQDLLDHGMIFWNHFSLIRYSPTSADLMKFMYRSMAAQCKPNQPGLDQIFTIYLKRDSDGSDLKENNISFCGVQAKNRPSETNMDALIQDSNHKYTDFSAGVKIQETNPYLILFMNLNTTETRISTLPPLRTRVTRNSSSSTDDRRASLVFHGLDKIACLNNNKELIYALKELINTEPEVIKLKSKESGKLFSKMINPCQYQD</sequence>
<feature type="compositionally biased region" description="Basic and acidic residues" evidence="1">
    <location>
        <begin position="25"/>
        <end position="35"/>
    </location>
</feature>
<evidence type="ECO:0000313" key="2">
    <source>
        <dbReference type="EMBL" id="WAQ89686.1"/>
    </source>
</evidence>
<reference evidence="2" key="1">
    <citation type="submission" date="2022-10" db="EMBL/GenBank/DDBJ databases">
        <title>Puccinia triticina Genome sequencing and assembly.</title>
        <authorList>
            <person name="Li C."/>
        </authorList>
    </citation>
    <scope>NUCLEOTIDE SEQUENCE</scope>
    <source>
        <strain evidence="2">Pt15</strain>
    </source>
</reference>
<dbReference type="EMBL" id="CP110431">
    <property type="protein sequence ID" value="WAQ89686.1"/>
    <property type="molecule type" value="Genomic_DNA"/>
</dbReference>
<dbReference type="Proteomes" id="UP001164743">
    <property type="component" value="Chromosome 11A"/>
</dbReference>
<gene>
    <name evidence="2" type="ORF">PtA15_11A377</name>
</gene>
<dbReference type="PANTHER" id="PTHR33266:SF1">
    <property type="entry name" value="F-BOX DOMAIN-CONTAINING PROTEIN"/>
    <property type="match status" value="1"/>
</dbReference>